<protein>
    <submittedName>
        <fullName evidence="7">LPXTG cell wall anchor domain-containing protein</fullName>
    </submittedName>
</protein>
<comment type="caution">
    <text evidence="7">The sequence shown here is derived from an EMBL/GenBank/DDBJ whole genome shotgun (WGS) entry which is preliminary data.</text>
</comment>
<sequence length="266" mass="28791">MNTIKNWKNKQLAHIDDNSNVQDALKKLASANNDLVNAKKIQTEDEAKLQQAKDGLASLNQILVAKKSTLDIAEQSTNTNQAVKNAQNKLDTINSKINDLQTTIKTTQVTISNAQIQLDKDNQKIADIKNGQKLVKPDTNKNEGNKNVATLTDNKSSETTNLAQPDTINALISGQAGYKHVTPNNGKEVVNTVTKPTIVLPNTDKENSTAVSSAQEQNATVTREQYKAQQANLPQTGNNDSKAVIALGVLAGMFGFGLITKGKKEF</sequence>
<evidence type="ECO:0000256" key="2">
    <source>
        <dbReference type="ARBA" id="ARBA00022525"/>
    </source>
</evidence>
<feature type="transmembrane region" description="Helical" evidence="5">
    <location>
        <begin position="243"/>
        <end position="260"/>
    </location>
</feature>
<keyword evidence="5" id="KW-0812">Transmembrane</keyword>
<evidence type="ECO:0000256" key="4">
    <source>
        <dbReference type="ARBA" id="ARBA00023088"/>
    </source>
</evidence>
<evidence type="ECO:0000259" key="6">
    <source>
        <dbReference type="Pfam" id="PF00746"/>
    </source>
</evidence>
<dbReference type="Pfam" id="PF00746">
    <property type="entry name" value="Gram_pos_anchor"/>
    <property type="match status" value="1"/>
</dbReference>
<evidence type="ECO:0000256" key="3">
    <source>
        <dbReference type="ARBA" id="ARBA00022729"/>
    </source>
</evidence>
<keyword evidence="2" id="KW-0964">Secreted</keyword>
<keyword evidence="5" id="KW-1133">Transmembrane helix</keyword>
<reference evidence="7 8" key="1">
    <citation type="submission" date="2019-11" db="EMBL/GenBank/DDBJ databases">
        <title>Draft genome sequence of 12 host-associated Lactobacillus reuteri rodent strains.</title>
        <authorList>
            <person name="Zhang S."/>
            <person name="Ozcam M."/>
            <person name="Van Pijkeren J.P."/>
        </authorList>
    </citation>
    <scope>NUCLEOTIDE SEQUENCE [LARGE SCALE GENOMIC DNA]</scope>
    <source>
        <strain evidence="7 8">CR</strain>
    </source>
</reference>
<accession>A0A7X2G5S5</accession>
<keyword evidence="1" id="KW-0134">Cell wall</keyword>
<dbReference type="AlphaFoldDB" id="A0A7X2G5S5"/>
<evidence type="ECO:0000313" key="8">
    <source>
        <dbReference type="Proteomes" id="UP000470878"/>
    </source>
</evidence>
<dbReference type="Proteomes" id="UP000470878">
    <property type="component" value="Unassembled WGS sequence"/>
</dbReference>
<name>A0A7X2G5S5_LIMRT</name>
<dbReference type="EMBL" id="WJMX01000034">
    <property type="protein sequence ID" value="MRH81135.1"/>
    <property type="molecule type" value="Genomic_DNA"/>
</dbReference>
<organism evidence="7 8">
    <name type="scientific">Limosilactobacillus reuteri</name>
    <name type="common">Lactobacillus reuteri</name>
    <dbReference type="NCBI Taxonomy" id="1598"/>
    <lineage>
        <taxon>Bacteria</taxon>
        <taxon>Bacillati</taxon>
        <taxon>Bacillota</taxon>
        <taxon>Bacilli</taxon>
        <taxon>Lactobacillales</taxon>
        <taxon>Lactobacillaceae</taxon>
        <taxon>Limosilactobacillus</taxon>
    </lineage>
</organism>
<feature type="domain" description="Gram-positive cocci surface proteins LPxTG" evidence="6">
    <location>
        <begin position="228"/>
        <end position="264"/>
    </location>
</feature>
<proteinExistence type="predicted"/>
<evidence type="ECO:0000256" key="1">
    <source>
        <dbReference type="ARBA" id="ARBA00022512"/>
    </source>
</evidence>
<keyword evidence="5" id="KW-0472">Membrane</keyword>
<dbReference type="InterPro" id="IPR019931">
    <property type="entry name" value="LPXTG_anchor"/>
</dbReference>
<keyword evidence="3" id="KW-0732">Signal</keyword>
<evidence type="ECO:0000313" key="7">
    <source>
        <dbReference type="EMBL" id="MRH81135.1"/>
    </source>
</evidence>
<evidence type="ECO:0000256" key="5">
    <source>
        <dbReference type="SAM" id="Phobius"/>
    </source>
</evidence>
<dbReference type="NCBIfam" id="TIGR01167">
    <property type="entry name" value="LPXTG_anchor"/>
    <property type="match status" value="1"/>
</dbReference>
<keyword evidence="4" id="KW-0572">Peptidoglycan-anchor</keyword>
<gene>
    <name evidence="7" type="ORF">GIX77_10355</name>
</gene>